<dbReference type="PANTHER" id="PTHR21345">
    <property type="entry name" value="SPIRE"/>
    <property type="match status" value="1"/>
</dbReference>
<evidence type="ECO:0000256" key="7">
    <source>
        <dbReference type="ARBA" id="ARBA00022490"/>
    </source>
</evidence>
<evidence type="ECO:0000256" key="10">
    <source>
        <dbReference type="ARBA" id="ARBA00023136"/>
    </source>
</evidence>
<dbReference type="PANTHER" id="PTHR21345:SF3">
    <property type="entry name" value="PROTEIN SPIRE"/>
    <property type="match status" value="1"/>
</dbReference>
<keyword evidence="7" id="KW-0963">Cytoplasm</keyword>
<evidence type="ECO:0000256" key="11">
    <source>
        <dbReference type="ARBA" id="ARBA00023203"/>
    </source>
</evidence>
<evidence type="ECO:0000256" key="13">
    <source>
        <dbReference type="ARBA" id="ARBA00023329"/>
    </source>
</evidence>
<evidence type="ECO:0000256" key="3">
    <source>
        <dbReference type="ARBA" id="ARBA00004413"/>
    </source>
</evidence>
<keyword evidence="11" id="KW-0009">Actin-binding</keyword>
<keyword evidence="10" id="KW-0472">Membrane</keyword>
<comment type="subcellular location">
    <subcellularLocation>
        <location evidence="3">Cell membrane</location>
        <topology evidence="3">Peripheral membrane protein</topology>
        <orientation evidence="3">Cytoplasmic side</orientation>
    </subcellularLocation>
    <subcellularLocation>
        <location evidence="2">Cytoplasm</location>
        <location evidence="2">Cytoskeleton</location>
    </subcellularLocation>
    <subcellularLocation>
        <location evidence="1">Cytoplasmic vesicle membrane</location>
        <topology evidence="1">Peripheral membrane protein</topology>
        <orientation evidence="1">Cytoplasmic side</orientation>
    </subcellularLocation>
</comment>
<dbReference type="SMART" id="SM00750">
    <property type="entry name" value="KIND"/>
    <property type="match status" value="1"/>
</dbReference>
<dbReference type="Pfam" id="PF16474">
    <property type="entry name" value="KIND"/>
    <property type="match status" value="1"/>
</dbReference>
<protein>
    <submittedName>
        <fullName evidence="16">Protein spire-like</fullName>
    </submittedName>
</protein>
<evidence type="ECO:0000313" key="16">
    <source>
        <dbReference type="RefSeq" id="XP_006816914.1"/>
    </source>
</evidence>
<dbReference type="InterPro" id="IPR011019">
    <property type="entry name" value="KIND_dom"/>
</dbReference>
<keyword evidence="9" id="KW-0653">Protein transport</keyword>
<evidence type="ECO:0000256" key="2">
    <source>
        <dbReference type="ARBA" id="ARBA00004245"/>
    </source>
</evidence>
<dbReference type="InterPro" id="IPR011011">
    <property type="entry name" value="Znf_FYVE_PHD"/>
</dbReference>
<proteinExistence type="inferred from homology"/>
<evidence type="ECO:0000313" key="15">
    <source>
        <dbReference type="Proteomes" id="UP000694865"/>
    </source>
</evidence>
<dbReference type="CDD" id="cd22065">
    <property type="entry name" value="WH2_Spire_1-2_r1"/>
    <property type="match status" value="1"/>
</dbReference>
<evidence type="ECO:0000256" key="1">
    <source>
        <dbReference type="ARBA" id="ARBA00004180"/>
    </source>
</evidence>
<dbReference type="PROSITE" id="PS51377">
    <property type="entry name" value="KIND"/>
    <property type="match status" value="1"/>
</dbReference>
<evidence type="ECO:0000259" key="14">
    <source>
        <dbReference type="PROSITE" id="PS51377"/>
    </source>
</evidence>
<dbReference type="SUPFAM" id="SSF57903">
    <property type="entry name" value="FYVE/PHD zinc finger"/>
    <property type="match status" value="1"/>
</dbReference>
<evidence type="ECO:0000256" key="5">
    <source>
        <dbReference type="ARBA" id="ARBA00022448"/>
    </source>
</evidence>
<name>A0ABM0MA73_SACKO</name>
<keyword evidence="6" id="KW-1003">Cell membrane</keyword>
<dbReference type="Gene3D" id="3.30.40.10">
    <property type="entry name" value="Zinc/RING finger domain, C3HC4 (zinc finger)"/>
    <property type="match status" value="1"/>
</dbReference>
<evidence type="ECO:0000256" key="8">
    <source>
        <dbReference type="ARBA" id="ARBA00022737"/>
    </source>
</evidence>
<evidence type="ECO:0000256" key="6">
    <source>
        <dbReference type="ARBA" id="ARBA00022475"/>
    </source>
</evidence>
<keyword evidence="8" id="KW-0677">Repeat</keyword>
<dbReference type="RefSeq" id="XP_006816914.1">
    <property type="nucleotide sequence ID" value="XM_006816851.1"/>
</dbReference>
<organism evidence="15 16">
    <name type="scientific">Saccoglossus kowalevskii</name>
    <name type="common">Acorn worm</name>
    <dbReference type="NCBI Taxonomy" id="10224"/>
    <lineage>
        <taxon>Eukaryota</taxon>
        <taxon>Metazoa</taxon>
        <taxon>Hemichordata</taxon>
        <taxon>Enteropneusta</taxon>
        <taxon>Harrimaniidae</taxon>
        <taxon>Saccoglossus</taxon>
    </lineage>
</organism>
<dbReference type="GeneID" id="102809833"/>
<evidence type="ECO:0000256" key="9">
    <source>
        <dbReference type="ARBA" id="ARBA00022927"/>
    </source>
</evidence>
<dbReference type="InterPro" id="IPR013083">
    <property type="entry name" value="Znf_RING/FYVE/PHD"/>
</dbReference>
<reference evidence="16" key="1">
    <citation type="submission" date="2025-08" db="UniProtKB">
        <authorList>
            <consortium name="RefSeq"/>
        </authorList>
    </citation>
    <scope>IDENTIFICATION</scope>
    <source>
        <tissue evidence="16">Testes</tissue>
    </source>
</reference>
<dbReference type="Gene3D" id="1.10.510.10">
    <property type="entry name" value="Transferase(Phosphotransferase) domain 1"/>
    <property type="match status" value="1"/>
</dbReference>
<dbReference type="CDD" id="cd22186">
    <property type="entry name" value="WH2_Spire1-2_r3"/>
    <property type="match status" value="1"/>
</dbReference>
<comment type="similarity">
    <text evidence="4">Belongs to the spire family.</text>
</comment>
<dbReference type="Proteomes" id="UP000694865">
    <property type="component" value="Unplaced"/>
</dbReference>
<gene>
    <name evidence="16" type="primary">LOC102809833</name>
</gene>
<accession>A0ABM0MA73</accession>
<keyword evidence="12" id="KW-0206">Cytoskeleton</keyword>
<evidence type="ECO:0000256" key="12">
    <source>
        <dbReference type="ARBA" id="ARBA00023212"/>
    </source>
</evidence>
<keyword evidence="5" id="KW-0813">Transport</keyword>
<dbReference type="InterPro" id="IPR029901">
    <property type="entry name" value="Spire"/>
</dbReference>
<sequence>MAEGPPVKVDMEGRQSVSLFQILESFSAPLNEEQTWAVCHQSSLYLQKAFKTKKIHGGIGSGLDSLLLHKDGLCSVELSQSSEVAGNNKNGQTERCAIYELGLVIYSALDYGIVGDDERTLSSDLQTLLERMTEGNSHDDQESVDLSVDEGIADEQDFNESEELEDVIFENNNIKNDGIQNGQLSDDGLLVTNGADHSELPTTGKEQNCIKDDGISSLTSFTHVLQVCASHLPHPTQAISHYQAVVRALVAEVQELTTFLEKISSGKKNLQKITHKVHEKNDVSTTTTTELMELGIHDWARLWMQVIKQLRTGVQLKKSGERRRAPIEYELTPYEMILDDIRSRKFILKQVMIDGEIPPQVKKDAHDVILDFIRSRPPLKPVNDRILPPVSPRRPSTFERMLDEIKSVPRLKPTPRRQEYKFIPIDFGDNSLTPEPENQPIKTKISFADLVIDWDNISDDSEDDGVGYNRLYNEEDESDEYVNISMSESPSQKLTYKMPFTSSPNQAPVVGSPRRHSITICETPKHSMHDWNDPIEYLSLTVDEVKHIRSVHCKAELEDLQCYKKVYLDVLNEKVCFNCKIRFALFNRKYKCKLCKKIICSRCCRRMKIPSEHFLHIPIHALSPCASPTKCLPKTSLQLDFDEEDPRSESAPATPACSPTMGRRSIWGRSASSNMKDICTECKAFMIQVFQTNRHTTIRR</sequence>
<evidence type="ECO:0000256" key="4">
    <source>
        <dbReference type="ARBA" id="ARBA00010956"/>
    </source>
</evidence>
<keyword evidence="13" id="KW-0968">Cytoplasmic vesicle</keyword>
<feature type="domain" description="KIND" evidence="14">
    <location>
        <begin position="17"/>
        <end position="256"/>
    </location>
</feature>
<keyword evidence="15" id="KW-1185">Reference proteome</keyword>